<sequence length="687" mass="78264">MEWHDASCRRLDLVPIGGLNSCLSCGSFEEPSIQDDASPAETQTPSPSRNDALENATYHAPIRQKSETRILILQPGEFEEPVCGDLVVVDLPPKEPYEALSYTWADESGDSTPCKTMQLSGRPLLITTNCENALRRIRRRFSSRHLWVDAICIDQNNISERGHQVQLMPSIYSEAQSVLIYVGEAAHDSDGVFSVISSSDPLLATPTIANGLKLRLDSFFERRYFHRIWVLQEVALARHAKLICGASSVSWATFRSYVGTQLFRAPILRFDHHSYTDPQQLVSMMLQAANCQCHDPRDKVYGLLGLFPHTAGRVIRPDYNLSVEEVYTDMARYIASEFSWALVLNLASKDTLHPPFGWPSWVPNWGHSSRSDHRRDFDETLKSNPGLSIELQLLELPHIEAPELHMPSVQFKDIPRYYFPEEGHQAPSERFFMFVEGSYMFRALLVHAACFPEQNLRASQVNVAVFTANVTEYLGPNVQKPHKLAETRILRVTTEPMPRPSESGFQQFKCITVASLLRYFRDHVSIWDDCIAAMRKWASSFDEPFLDTRWRRALQDMSLRRIRNQAERLRPVDEGVEALWAMPEWNDVGTLKRRWFSHNAAWASFPIVIDEFLRIAGALPPADGESEGLLPEPADEHYANYNLGWGDRGDSFDLALGQAWMSETKRALGWRILLRFFLPNKINAIIV</sequence>
<feature type="region of interest" description="Disordered" evidence="1">
    <location>
        <begin position="32"/>
        <end position="52"/>
    </location>
</feature>
<protein>
    <submittedName>
        <fullName evidence="3">HET-domain-containing protein</fullName>
    </submittedName>
</protein>
<dbReference type="InterPro" id="IPR010730">
    <property type="entry name" value="HET"/>
</dbReference>
<name>A0ABR2I8N4_9PEZI</name>
<organism evidence="3 4">
    <name type="scientific">Apiospora arundinis</name>
    <dbReference type="NCBI Taxonomy" id="335852"/>
    <lineage>
        <taxon>Eukaryota</taxon>
        <taxon>Fungi</taxon>
        <taxon>Dikarya</taxon>
        <taxon>Ascomycota</taxon>
        <taxon>Pezizomycotina</taxon>
        <taxon>Sordariomycetes</taxon>
        <taxon>Xylariomycetidae</taxon>
        <taxon>Amphisphaeriales</taxon>
        <taxon>Apiosporaceae</taxon>
        <taxon>Apiospora</taxon>
    </lineage>
</organism>
<reference evidence="3 4" key="1">
    <citation type="journal article" date="2024" name="IMA Fungus">
        <title>Apiospora arundinis, a panoply of carbohydrate-active enzymes and secondary metabolites.</title>
        <authorList>
            <person name="Sorensen T."/>
            <person name="Petersen C."/>
            <person name="Muurmann A.T."/>
            <person name="Christiansen J.V."/>
            <person name="Brundto M.L."/>
            <person name="Overgaard C.K."/>
            <person name="Boysen A.T."/>
            <person name="Wollenberg R.D."/>
            <person name="Larsen T.O."/>
            <person name="Sorensen J.L."/>
            <person name="Nielsen K.L."/>
            <person name="Sondergaard T.E."/>
        </authorList>
    </citation>
    <scope>NUCLEOTIDE SEQUENCE [LARGE SCALE GENOMIC DNA]</scope>
    <source>
        <strain evidence="3 4">AAU 773</strain>
    </source>
</reference>
<evidence type="ECO:0000313" key="4">
    <source>
        <dbReference type="Proteomes" id="UP001390339"/>
    </source>
</evidence>
<proteinExistence type="predicted"/>
<dbReference type="Pfam" id="PF06985">
    <property type="entry name" value="HET"/>
    <property type="match status" value="1"/>
</dbReference>
<comment type="caution">
    <text evidence="3">The sequence shown here is derived from an EMBL/GenBank/DDBJ whole genome shotgun (WGS) entry which is preliminary data.</text>
</comment>
<keyword evidence="4" id="KW-1185">Reference proteome</keyword>
<evidence type="ECO:0000313" key="3">
    <source>
        <dbReference type="EMBL" id="KAK8859196.1"/>
    </source>
</evidence>
<feature type="compositionally biased region" description="Polar residues" evidence="1">
    <location>
        <begin position="40"/>
        <end position="49"/>
    </location>
</feature>
<dbReference type="Proteomes" id="UP001390339">
    <property type="component" value="Unassembled WGS sequence"/>
</dbReference>
<accession>A0ABR2I8N4</accession>
<feature type="domain" description="Heterokaryon incompatibility" evidence="2">
    <location>
        <begin position="97"/>
        <end position="233"/>
    </location>
</feature>
<dbReference type="EMBL" id="JAPCWZ010000006">
    <property type="protein sequence ID" value="KAK8859196.1"/>
    <property type="molecule type" value="Genomic_DNA"/>
</dbReference>
<evidence type="ECO:0000256" key="1">
    <source>
        <dbReference type="SAM" id="MobiDB-lite"/>
    </source>
</evidence>
<evidence type="ECO:0000259" key="2">
    <source>
        <dbReference type="Pfam" id="PF06985"/>
    </source>
</evidence>
<gene>
    <name evidence="3" type="ORF">PGQ11_009930</name>
</gene>
<dbReference type="InterPro" id="IPR052895">
    <property type="entry name" value="HetReg/Transcr_Mod"/>
</dbReference>
<dbReference type="PANTHER" id="PTHR24148">
    <property type="entry name" value="ANKYRIN REPEAT DOMAIN-CONTAINING PROTEIN 39 HOMOLOG-RELATED"/>
    <property type="match status" value="1"/>
</dbReference>
<dbReference type="PANTHER" id="PTHR24148:SF73">
    <property type="entry name" value="HET DOMAIN PROTEIN (AFU_ORTHOLOGUE AFUA_8G01020)"/>
    <property type="match status" value="1"/>
</dbReference>